<dbReference type="OrthoDB" id="2378324at2759"/>
<dbReference type="InterPro" id="IPR027417">
    <property type="entry name" value="P-loop_NTPase"/>
</dbReference>
<dbReference type="PROSITE" id="PS50175">
    <property type="entry name" value="ASP_PROT_RETROV"/>
    <property type="match status" value="1"/>
</dbReference>
<dbReference type="Gene3D" id="1.25.40.20">
    <property type="entry name" value="Ankyrin repeat-containing domain"/>
    <property type="match status" value="1"/>
</dbReference>
<evidence type="ECO:0000256" key="1">
    <source>
        <dbReference type="ARBA" id="ARBA00022737"/>
    </source>
</evidence>
<dbReference type="Pfam" id="PF24883">
    <property type="entry name" value="NPHP3_N"/>
    <property type="match status" value="1"/>
</dbReference>
<dbReference type="Proteomes" id="UP000605986">
    <property type="component" value="Unassembled WGS sequence"/>
</dbReference>
<feature type="domain" description="Peptidase A2" evidence="3">
    <location>
        <begin position="580"/>
        <end position="616"/>
    </location>
</feature>
<keyword evidence="5" id="KW-1185">Reference proteome</keyword>
<dbReference type="SUPFAM" id="SSF48403">
    <property type="entry name" value="Ankyrin repeat"/>
    <property type="match status" value="1"/>
</dbReference>
<reference evidence="4" key="1">
    <citation type="submission" date="2020-01" db="EMBL/GenBank/DDBJ databases">
        <title>Identification and distribution of gene clusters putatively required for synthesis of sphingolipid metabolism inhibitors in phylogenetically diverse species of the filamentous fungus Fusarium.</title>
        <authorList>
            <person name="Kim H.-S."/>
            <person name="Busman M."/>
            <person name="Brown D.W."/>
            <person name="Divon H."/>
            <person name="Uhlig S."/>
            <person name="Proctor R.H."/>
        </authorList>
    </citation>
    <scope>NUCLEOTIDE SEQUENCE</scope>
    <source>
        <strain evidence="4">NRRL 53441</strain>
    </source>
</reference>
<evidence type="ECO:0000313" key="4">
    <source>
        <dbReference type="EMBL" id="KAF4446661.1"/>
    </source>
</evidence>
<keyword evidence="1" id="KW-0677">Repeat</keyword>
<evidence type="ECO:0000259" key="3">
    <source>
        <dbReference type="PROSITE" id="PS50175"/>
    </source>
</evidence>
<sequence length="629" mass="69576">MSTASRGQLHERFPGSCQSFLNDPKTREWLSAGSSPLLWLHGPSATGKSFSCSRLVDHIRTSPETKDDAVACVYFQQSHKQYNLADFNHALSSVLRQLVSQLPNTSNIPQQLAELTDIPYPGEDEYAQLLQQIAAEFGKAFIIFDGANSVTASALGDLMLAINPDSSRPAFRVLFTSRSAPPQDFVAPYQVLDIISRAEENDVKEYINQALREVSAKDLSTNHSDLLQELVQLFDGRQVSSNLDAISKVLILTRFLPVPVWPIEMPESQFLARVNQLVSTCKSASTSERIDAFCKESLNQFMGSPHEDMVMCILYHVVRASDAGYSFTMPMALEALNAWQIHDQDEKPFDEPEVLQGCRGLIFFGEDDKSMHMQSPLLGEYLSRETFKTSYDKRSVSASLRYLSSDTFASGACTSSAALKERLQKNRYLWYAAKMLGPTLAKAAPETLVQDFMQLSSRKGSIESYLQAAEAWPYETEASYEEHEQEEERFRCFTPGQSPLHLAAQLAAPDYLIDALVGHGEDLEARDKEGRTALHIAAEIEGDNSTMRALLGAGSKVSAADNQGNTPLSVAVVYGSLASVKLLLDKGADLSELDEETLEQCGQEKPEIATYLRGLGVEVPENDESDMED</sequence>
<dbReference type="PANTHER" id="PTHR10039:SF16">
    <property type="entry name" value="GPI INOSITOL-DEACYLASE"/>
    <property type="match status" value="1"/>
</dbReference>
<keyword evidence="2" id="KW-0040">ANK repeat</keyword>
<dbReference type="InterPro" id="IPR056884">
    <property type="entry name" value="NPHP3-like_N"/>
</dbReference>
<dbReference type="SMART" id="SM00248">
    <property type="entry name" value="ANK"/>
    <property type="match status" value="3"/>
</dbReference>
<proteinExistence type="predicted"/>
<feature type="repeat" description="ANK" evidence="2">
    <location>
        <begin position="563"/>
        <end position="595"/>
    </location>
</feature>
<dbReference type="AlphaFoldDB" id="A0A8H4KAY6"/>
<gene>
    <name evidence="4" type="ORF">F53441_9702</name>
</gene>
<dbReference type="PANTHER" id="PTHR10039">
    <property type="entry name" value="AMELOGENIN"/>
    <property type="match status" value="1"/>
</dbReference>
<organism evidence="4 5">
    <name type="scientific">Fusarium austroafricanum</name>
    <dbReference type="NCBI Taxonomy" id="2364996"/>
    <lineage>
        <taxon>Eukaryota</taxon>
        <taxon>Fungi</taxon>
        <taxon>Dikarya</taxon>
        <taxon>Ascomycota</taxon>
        <taxon>Pezizomycotina</taxon>
        <taxon>Sordariomycetes</taxon>
        <taxon>Hypocreomycetidae</taxon>
        <taxon>Hypocreales</taxon>
        <taxon>Nectriaceae</taxon>
        <taxon>Fusarium</taxon>
        <taxon>Fusarium concolor species complex</taxon>
    </lineage>
</organism>
<dbReference type="InterPro" id="IPR036770">
    <property type="entry name" value="Ankyrin_rpt-contain_sf"/>
</dbReference>
<evidence type="ECO:0000313" key="5">
    <source>
        <dbReference type="Proteomes" id="UP000605986"/>
    </source>
</evidence>
<dbReference type="InterPro" id="IPR001995">
    <property type="entry name" value="Peptidase_A2_cat"/>
</dbReference>
<dbReference type="GO" id="GO:0006508">
    <property type="term" value="P:proteolysis"/>
    <property type="evidence" value="ECO:0007669"/>
    <property type="project" value="InterPro"/>
</dbReference>
<dbReference type="InterPro" id="IPR002110">
    <property type="entry name" value="Ankyrin_rpt"/>
</dbReference>
<dbReference type="Gene3D" id="3.40.50.300">
    <property type="entry name" value="P-loop containing nucleotide triphosphate hydrolases"/>
    <property type="match status" value="1"/>
</dbReference>
<dbReference type="SUPFAM" id="SSF52540">
    <property type="entry name" value="P-loop containing nucleoside triphosphate hydrolases"/>
    <property type="match status" value="1"/>
</dbReference>
<feature type="repeat" description="ANK" evidence="2">
    <location>
        <begin position="529"/>
        <end position="562"/>
    </location>
</feature>
<protein>
    <recommendedName>
        <fullName evidence="3">Peptidase A2 domain-containing protein</fullName>
    </recommendedName>
</protein>
<dbReference type="PROSITE" id="PS50297">
    <property type="entry name" value="ANK_REP_REGION"/>
    <property type="match status" value="3"/>
</dbReference>
<dbReference type="GO" id="GO:0004190">
    <property type="term" value="F:aspartic-type endopeptidase activity"/>
    <property type="evidence" value="ECO:0007669"/>
    <property type="project" value="InterPro"/>
</dbReference>
<feature type="repeat" description="ANK" evidence="2">
    <location>
        <begin position="495"/>
        <end position="528"/>
    </location>
</feature>
<dbReference type="Pfam" id="PF12796">
    <property type="entry name" value="Ank_2"/>
    <property type="match status" value="1"/>
</dbReference>
<accession>A0A8H4KAY6</accession>
<name>A0A8H4KAY6_9HYPO</name>
<dbReference type="EMBL" id="JAADJG010000446">
    <property type="protein sequence ID" value="KAF4446661.1"/>
    <property type="molecule type" value="Genomic_DNA"/>
</dbReference>
<dbReference type="PROSITE" id="PS50088">
    <property type="entry name" value="ANK_REPEAT"/>
    <property type="match status" value="3"/>
</dbReference>
<comment type="caution">
    <text evidence="4">The sequence shown here is derived from an EMBL/GenBank/DDBJ whole genome shotgun (WGS) entry which is preliminary data.</text>
</comment>
<evidence type="ECO:0000256" key="2">
    <source>
        <dbReference type="PROSITE-ProRule" id="PRU00023"/>
    </source>
</evidence>